<dbReference type="InterPro" id="IPR010057">
    <property type="entry name" value="Transcription_activator_Rgg_C"/>
</dbReference>
<dbReference type="PANTHER" id="PTHR37038">
    <property type="entry name" value="TRANSCRIPTIONAL REGULATOR-RELATED"/>
    <property type="match status" value="1"/>
</dbReference>
<dbReference type="GO" id="GO:0003677">
    <property type="term" value="F:DNA binding"/>
    <property type="evidence" value="ECO:0007669"/>
    <property type="project" value="InterPro"/>
</dbReference>
<dbReference type="NCBIfam" id="TIGR01716">
    <property type="entry name" value="RGG_Cterm"/>
    <property type="match status" value="1"/>
</dbReference>
<evidence type="ECO:0000313" key="2">
    <source>
        <dbReference type="EMBL" id="VTT41675.1"/>
    </source>
</evidence>
<dbReference type="Gene3D" id="1.25.40.10">
    <property type="entry name" value="Tetratricopeptide repeat domain"/>
    <property type="match status" value="1"/>
</dbReference>
<dbReference type="InterPro" id="IPR053163">
    <property type="entry name" value="HTH-type_regulator_Rgg"/>
</dbReference>
<dbReference type="RefSeq" id="WP_138083596.1">
    <property type="nucleotide sequence ID" value="NZ_LR594052.1"/>
</dbReference>
<dbReference type="SUPFAM" id="SSF47413">
    <property type="entry name" value="lambda repressor-like DNA-binding domains"/>
    <property type="match status" value="1"/>
</dbReference>
<proteinExistence type="predicted"/>
<name>A0A4V0H0M4_STRPO</name>
<sequence length="282" mass="33446">MELGETVEFIRHSKNIPIKQVCGDYLTRQTYHRFIKNNLDISSTKLLYILDNLNVNVDEFLFISNNFKRYQGFIDMDTAKHYFENQDTTGLHQILTSYKDSKSTKEKNLFALVKVLLAMLTNEDCLKERLYLSNYLVNIETWSHYETVLFNNCMFIFDSNFIEIIFSKVILNLDKYNTLRCYGNESIRMFVNMLILFIQRQEYQKAAEILAQIKNYSLNEDCIYERCCIAFFEGIIDIIHGKEGAERKCEKILQVFELLNCKTIHKMFKAYLKDIKNKVKYA</sequence>
<dbReference type="EMBL" id="LR594052">
    <property type="protein sequence ID" value="VTT41675.1"/>
    <property type="molecule type" value="Genomic_DNA"/>
</dbReference>
<dbReference type="InterPro" id="IPR011990">
    <property type="entry name" value="TPR-like_helical_dom_sf"/>
</dbReference>
<accession>A0A4V0H0M4</accession>
<dbReference type="OrthoDB" id="2310942at2"/>
<protein>
    <submittedName>
        <fullName evidence="2">Transcriptional activator, Rgg/GadR/MutR family, domain-containing protein</fullName>
    </submittedName>
</protein>
<organism evidence="2 3">
    <name type="scientific">Streptococcus porcinus</name>
    <dbReference type="NCBI Taxonomy" id="1340"/>
    <lineage>
        <taxon>Bacteria</taxon>
        <taxon>Bacillati</taxon>
        <taxon>Bacillota</taxon>
        <taxon>Bacilli</taxon>
        <taxon>Lactobacillales</taxon>
        <taxon>Streptococcaceae</taxon>
        <taxon>Streptococcus</taxon>
    </lineage>
</organism>
<reference evidence="2 3" key="1">
    <citation type="submission" date="2019-05" db="EMBL/GenBank/DDBJ databases">
        <authorList>
            <consortium name="Pathogen Informatics"/>
        </authorList>
    </citation>
    <scope>NUCLEOTIDE SEQUENCE [LARGE SCALE GENOMIC DNA]</scope>
    <source>
        <strain evidence="2 3">NCTC10924</strain>
    </source>
</reference>
<dbReference type="Pfam" id="PF21259">
    <property type="entry name" value="Rgg_C"/>
    <property type="match status" value="1"/>
</dbReference>
<feature type="domain" description="HTH-type transcriptional regulator Rgg C-terminal" evidence="1">
    <location>
        <begin position="94"/>
        <end position="269"/>
    </location>
</feature>
<evidence type="ECO:0000313" key="3">
    <source>
        <dbReference type="Proteomes" id="UP000306241"/>
    </source>
</evidence>
<gene>
    <name evidence="2" type="primary">rgg</name>
    <name evidence="2" type="ORF">NCTC10924_00271</name>
</gene>
<evidence type="ECO:0000259" key="1">
    <source>
        <dbReference type="Pfam" id="PF21259"/>
    </source>
</evidence>
<dbReference type="AlphaFoldDB" id="A0A4V0H0M4"/>
<dbReference type="Proteomes" id="UP000306241">
    <property type="component" value="Chromosome"/>
</dbReference>
<dbReference type="InterPro" id="IPR010982">
    <property type="entry name" value="Lambda_DNA-bd_dom_sf"/>
</dbReference>